<dbReference type="OrthoDB" id="525027at2759"/>
<sequence>MASGTGDPTTKVPAATYGAAARQQPHAEVALPPPSPQPNAPPTTTVPSAASAPDPSPIIEEFQYLLEKSRQLFAGLRDLTPLGGRQWRPYFQKTFEVYTRLWQFQQLHRDMLVEAYGLKRWEVGEIASKIGQLYYHYYLRTSDRSYLQESYIFYDAIRDREYFQDIFETRNAALVIKLLRYYARFIVVCLLLRSNEMARTLLQELSVLIEDYARAFKASDTAEWQSVVQEITSFIGVRGACCNVSTSANSENMLLPNLQTLSKAPADKDDTRNLRLQEVILVGNRKSQVKFSELTMDMYRMLLTLARRPSEAPTDEGAATTTAAPPPPSLPPPPPPPPPPRNPHKHILFKPTFGQLCSYTSIAFQAGPLTEISEQSALLIYLSADGMVSTPKAPEVDLFGFRSGVVTAPRVEYTSEEIVISRACLYPGDLQAYTRKPLFLVVDSDNSTVYRALLPLFGQPLLCLLSPTQCPNKALARFGSLYTLFLHSPLLAFATVADISATTQEIWHTALQHIDQLEHRIVGLLATCQDGVGPWRRFLQDDFLAQLIARHCICATILSWHKVFSEASHLPCTHPSLPSSVTEAQDIHQGVRQLVGMFGVEQLFHFAEPAEPS</sequence>
<dbReference type="GO" id="GO:0003714">
    <property type="term" value="F:transcription corepressor activity"/>
    <property type="evidence" value="ECO:0007669"/>
    <property type="project" value="InterPro"/>
</dbReference>
<reference evidence="3" key="1">
    <citation type="journal article" date="2018" name="Nat. Microbiol.">
        <title>Leveraging single-cell genomics to expand the fungal tree of life.</title>
        <authorList>
            <person name="Ahrendt S.R."/>
            <person name="Quandt C.A."/>
            <person name="Ciobanu D."/>
            <person name="Clum A."/>
            <person name="Salamov A."/>
            <person name="Andreopoulos B."/>
            <person name="Cheng J.F."/>
            <person name="Woyke T."/>
            <person name="Pelin A."/>
            <person name="Henrissat B."/>
            <person name="Reynolds N.K."/>
            <person name="Benny G.L."/>
            <person name="Smith M.E."/>
            <person name="James T.Y."/>
            <person name="Grigoriev I.V."/>
        </authorList>
    </citation>
    <scope>NUCLEOTIDE SEQUENCE [LARGE SCALE GENOMIC DNA]</scope>
    <source>
        <strain evidence="3">RSA 1356</strain>
    </source>
</reference>
<feature type="region of interest" description="Disordered" evidence="1">
    <location>
        <begin position="309"/>
        <end position="346"/>
    </location>
</feature>
<dbReference type="Pfam" id="PF12070">
    <property type="entry name" value="SCAI"/>
    <property type="match status" value="1"/>
</dbReference>
<evidence type="ECO:0000256" key="1">
    <source>
        <dbReference type="SAM" id="MobiDB-lite"/>
    </source>
</evidence>
<gene>
    <name evidence="2" type="ORF">THASP1DRAFT_12749</name>
</gene>
<dbReference type="PANTHER" id="PTHR21243">
    <property type="entry name" value="PROTEIN SCAI"/>
    <property type="match status" value="1"/>
</dbReference>
<feature type="compositionally biased region" description="Low complexity" evidence="1">
    <location>
        <begin position="42"/>
        <end position="53"/>
    </location>
</feature>
<dbReference type="AlphaFoldDB" id="A0A4P9XW28"/>
<name>A0A4P9XW28_9FUNG</name>
<dbReference type="InterPro" id="IPR022709">
    <property type="entry name" value="SCAI"/>
</dbReference>
<feature type="region of interest" description="Disordered" evidence="1">
    <location>
        <begin position="1"/>
        <end position="53"/>
    </location>
</feature>
<keyword evidence="3" id="KW-1185">Reference proteome</keyword>
<dbReference type="Proteomes" id="UP000271241">
    <property type="component" value="Unassembled WGS sequence"/>
</dbReference>
<accession>A0A4P9XW28</accession>
<evidence type="ECO:0000313" key="3">
    <source>
        <dbReference type="Proteomes" id="UP000271241"/>
    </source>
</evidence>
<proteinExistence type="predicted"/>
<dbReference type="GO" id="GO:0006351">
    <property type="term" value="P:DNA-templated transcription"/>
    <property type="evidence" value="ECO:0007669"/>
    <property type="project" value="InterPro"/>
</dbReference>
<evidence type="ECO:0000313" key="2">
    <source>
        <dbReference type="EMBL" id="RKP10525.1"/>
    </source>
</evidence>
<protein>
    <submittedName>
        <fullName evidence="2">Protein SCAI</fullName>
    </submittedName>
</protein>
<feature type="compositionally biased region" description="Pro residues" evidence="1">
    <location>
        <begin position="324"/>
        <end position="341"/>
    </location>
</feature>
<dbReference type="EMBL" id="KZ992449">
    <property type="protein sequence ID" value="RKP10525.1"/>
    <property type="molecule type" value="Genomic_DNA"/>
</dbReference>
<feature type="compositionally biased region" description="Pro residues" evidence="1">
    <location>
        <begin position="31"/>
        <end position="41"/>
    </location>
</feature>
<organism evidence="2 3">
    <name type="scientific">Thamnocephalis sphaerospora</name>
    <dbReference type="NCBI Taxonomy" id="78915"/>
    <lineage>
        <taxon>Eukaryota</taxon>
        <taxon>Fungi</taxon>
        <taxon>Fungi incertae sedis</taxon>
        <taxon>Zoopagomycota</taxon>
        <taxon>Zoopagomycotina</taxon>
        <taxon>Zoopagomycetes</taxon>
        <taxon>Zoopagales</taxon>
        <taxon>Sigmoideomycetaceae</taxon>
        <taxon>Thamnocephalis</taxon>
    </lineage>
</organism>